<feature type="transmembrane region" description="Helical" evidence="1">
    <location>
        <begin position="12"/>
        <end position="33"/>
    </location>
</feature>
<evidence type="ECO:0000256" key="1">
    <source>
        <dbReference type="SAM" id="Phobius"/>
    </source>
</evidence>
<dbReference type="HOGENOM" id="CLU_2400090_0_0_1"/>
<reference evidence="3" key="1">
    <citation type="journal article" date="2011" name="Nat. Commun.">
        <title>Effector diversification within compartments of the Leptosphaeria maculans genome affected by Repeat-Induced Point mutations.</title>
        <authorList>
            <person name="Rouxel T."/>
            <person name="Grandaubert J."/>
            <person name="Hane J.K."/>
            <person name="Hoede C."/>
            <person name="van de Wouw A.P."/>
            <person name="Couloux A."/>
            <person name="Dominguez V."/>
            <person name="Anthouard V."/>
            <person name="Bally P."/>
            <person name="Bourras S."/>
            <person name="Cozijnsen A.J."/>
            <person name="Ciuffetti L.M."/>
            <person name="Degrave A."/>
            <person name="Dilmaghani A."/>
            <person name="Duret L."/>
            <person name="Fudal I."/>
            <person name="Goodwin S.B."/>
            <person name="Gout L."/>
            <person name="Glaser N."/>
            <person name="Linglin J."/>
            <person name="Kema G.H.J."/>
            <person name="Lapalu N."/>
            <person name="Lawrence C.B."/>
            <person name="May K."/>
            <person name="Meyer M."/>
            <person name="Ollivier B."/>
            <person name="Poulain J."/>
            <person name="Schoch C.L."/>
            <person name="Simon A."/>
            <person name="Spatafora J.W."/>
            <person name="Stachowiak A."/>
            <person name="Turgeon B.G."/>
            <person name="Tyler B.M."/>
            <person name="Vincent D."/>
            <person name="Weissenbach J."/>
            <person name="Amselem J."/>
            <person name="Quesneville H."/>
            <person name="Oliver R.P."/>
            <person name="Wincker P."/>
            <person name="Balesdent M.-H."/>
            <person name="Howlett B.J."/>
        </authorList>
    </citation>
    <scope>NUCLEOTIDE SEQUENCE [LARGE SCALE GENOMIC DNA]</scope>
    <source>
        <strain evidence="3">JN3 / isolate v23.1.3 / race Av1-4-5-6-7-8</strain>
    </source>
</reference>
<keyword evidence="1" id="KW-0472">Membrane</keyword>
<organism evidence="2 3">
    <name type="scientific">Leptosphaeria maculans (strain JN3 / isolate v23.1.3 / race Av1-4-5-6-7-8)</name>
    <name type="common">Blackleg fungus</name>
    <name type="synonym">Phoma lingam</name>
    <dbReference type="NCBI Taxonomy" id="985895"/>
    <lineage>
        <taxon>Eukaryota</taxon>
        <taxon>Fungi</taxon>
        <taxon>Dikarya</taxon>
        <taxon>Ascomycota</taxon>
        <taxon>Pezizomycotina</taxon>
        <taxon>Dothideomycetes</taxon>
        <taxon>Pleosporomycetidae</taxon>
        <taxon>Pleosporales</taxon>
        <taxon>Pleosporineae</taxon>
        <taxon>Leptosphaeriaceae</taxon>
        <taxon>Plenodomus</taxon>
        <taxon>Plenodomus lingam/Leptosphaeria maculans species complex</taxon>
    </lineage>
</organism>
<feature type="transmembrane region" description="Helical" evidence="1">
    <location>
        <begin position="39"/>
        <end position="58"/>
    </location>
</feature>
<evidence type="ECO:0000313" key="2">
    <source>
        <dbReference type="EMBL" id="CBY02405.1"/>
    </source>
</evidence>
<evidence type="ECO:0000313" key="3">
    <source>
        <dbReference type="Proteomes" id="UP000002668"/>
    </source>
</evidence>
<keyword evidence="3" id="KW-1185">Reference proteome</keyword>
<dbReference type="VEuPathDB" id="FungiDB:LEMA_uP011920.1"/>
<dbReference type="EMBL" id="FP929139">
    <property type="protein sequence ID" value="CBY02405.1"/>
    <property type="molecule type" value="Genomic_DNA"/>
</dbReference>
<sequence>MSTAVADVVGVEAIAVAAVAGVAIAGVATAGVGAGATPAVAAAAAAAAAATITATAAVQCRREPSGSRREQIALKEKRIGNYSTYHTTLWSDE</sequence>
<dbReference type="GeneID" id="13290459"/>
<keyword evidence="1" id="KW-1133">Transmembrane helix</keyword>
<protein>
    <submittedName>
        <fullName evidence="2">Predicted protein</fullName>
    </submittedName>
</protein>
<gene>
    <name evidence="2" type="ORF">LEMA_uP011920.1</name>
</gene>
<dbReference type="RefSeq" id="XP_003845884.1">
    <property type="nucleotide sequence ID" value="XM_003845836.1"/>
</dbReference>
<dbReference type="InParanoid" id="E5AD53"/>
<proteinExistence type="predicted"/>
<dbReference type="Proteomes" id="UP000002668">
    <property type="component" value="Genome"/>
</dbReference>
<name>E5AD53_LEPMJ</name>
<dbReference type="AlphaFoldDB" id="E5AD53"/>
<accession>E5AD53</accession>
<keyword evidence="1" id="KW-0812">Transmembrane</keyword>